<dbReference type="Proteomes" id="UP001732700">
    <property type="component" value="Chromosome 6D"/>
</dbReference>
<organism evidence="1 2">
    <name type="scientific">Avena sativa</name>
    <name type="common">Oat</name>
    <dbReference type="NCBI Taxonomy" id="4498"/>
    <lineage>
        <taxon>Eukaryota</taxon>
        <taxon>Viridiplantae</taxon>
        <taxon>Streptophyta</taxon>
        <taxon>Embryophyta</taxon>
        <taxon>Tracheophyta</taxon>
        <taxon>Spermatophyta</taxon>
        <taxon>Magnoliopsida</taxon>
        <taxon>Liliopsida</taxon>
        <taxon>Poales</taxon>
        <taxon>Poaceae</taxon>
        <taxon>BOP clade</taxon>
        <taxon>Pooideae</taxon>
        <taxon>Poodae</taxon>
        <taxon>Poeae</taxon>
        <taxon>Poeae Chloroplast Group 1 (Aveneae type)</taxon>
        <taxon>Aveninae</taxon>
        <taxon>Avena</taxon>
    </lineage>
</organism>
<name>A0ACD5ZEX6_AVESA</name>
<dbReference type="EnsemblPlants" id="AVESA.00010b.r2.6DG1156470.1">
    <property type="protein sequence ID" value="AVESA.00010b.r2.6DG1156470.1.CDS.1"/>
    <property type="gene ID" value="AVESA.00010b.r2.6DG1156470"/>
</dbReference>
<accession>A0ACD5ZEX6</accession>
<protein>
    <submittedName>
        <fullName evidence="1">Uncharacterized protein</fullName>
    </submittedName>
</protein>
<evidence type="ECO:0000313" key="2">
    <source>
        <dbReference type="Proteomes" id="UP001732700"/>
    </source>
</evidence>
<proteinExistence type="predicted"/>
<sequence>MEYTSSRSRLSCWLAVVAALVLLSSFPSTTEAYAAPGGGRKLLQLSLAQQFVVPQSHLRAIHGLRPLKWSSDLAGQASRWASGFKSNCAAASSSGVNVFRGVGDGGKTWQPSDAVAAWAEQADHFDFGAGACAGGNMCAQFEQLMWRMSTQVGCASVQCASGETLMTCHYWPRGNIMGQRPF</sequence>
<reference evidence="1" key="1">
    <citation type="submission" date="2021-05" db="EMBL/GenBank/DDBJ databases">
        <authorList>
            <person name="Scholz U."/>
            <person name="Mascher M."/>
            <person name="Fiebig A."/>
        </authorList>
    </citation>
    <scope>NUCLEOTIDE SEQUENCE [LARGE SCALE GENOMIC DNA]</scope>
</reference>
<evidence type="ECO:0000313" key="1">
    <source>
        <dbReference type="EnsemblPlants" id="AVESA.00010b.r2.6DG1156470.1.CDS.1"/>
    </source>
</evidence>
<reference evidence="1" key="2">
    <citation type="submission" date="2025-09" db="UniProtKB">
        <authorList>
            <consortium name="EnsemblPlants"/>
        </authorList>
    </citation>
    <scope>IDENTIFICATION</scope>
</reference>
<keyword evidence="2" id="KW-1185">Reference proteome</keyword>